<evidence type="ECO:0000256" key="1">
    <source>
        <dbReference type="SAM" id="MobiDB-lite"/>
    </source>
</evidence>
<dbReference type="AlphaFoldDB" id="A0A1D1ZAI7"/>
<evidence type="ECO:0000313" key="2">
    <source>
        <dbReference type="EMBL" id="JAT63918.1"/>
    </source>
</evidence>
<sequence>MEGGSSSKPPTLGFPPGYSADASEVMGETSLQPTGFVSGGQLQKEAALSQRMLDLGEVNYASEENEITSFSDEEFDRGVEGKLERFKKETASDGESAWVADFDGMLDLPEELQLGEGSASKQEEVVVGAETEKFEQFDVVQDFSSHHFANHKPPTGSSDGKNKIIKLLNKLHIINGSEMKHQEPTGPRREWVRRIQ</sequence>
<name>A0A1D1ZAI7_9ARAE</name>
<accession>A0A1D1ZAI7</accession>
<proteinExistence type="predicted"/>
<feature type="non-terminal residue" evidence="2">
    <location>
        <position position="196"/>
    </location>
</feature>
<protein>
    <submittedName>
        <fullName evidence="2">ASTRA-associated protein 1</fullName>
    </submittedName>
</protein>
<gene>
    <name evidence="2" type="primary">asa1_1</name>
    <name evidence="2" type="ORF">g.112815</name>
</gene>
<dbReference type="EMBL" id="GDJX01004018">
    <property type="protein sequence ID" value="JAT63918.1"/>
    <property type="molecule type" value="Transcribed_RNA"/>
</dbReference>
<reference evidence="2" key="1">
    <citation type="submission" date="2015-07" db="EMBL/GenBank/DDBJ databases">
        <title>Transcriptome Assembly of Anthurium amnicola.</title>
        <authorList>
            <person name="Suzuki J."/>
        </authorList>
    </citation>
    <scope>NUCLEOTIDE SEQUENCE</scope>
</reference>
<organism evidence="2">
    <name type="scientific">Anthurium amnicola</name>
    <dbReference type="NCBI Taxonomy" id="1678845"/>
    <lineage>
        <taxon>Eukaryota</taxon>
        <taxon>Viridiplantae</taxon>
        <taxon>Streptophyta</taxon>
        <taxon>Embryophyta</taxon>
        <taxon>Tracheophyta</taxon>
        <taxon>Spermatophyta</taxon>
        <taxon>Magnoliopsida</taxon>
        <taxon>Liliopsida</taxon>
        <taxon>Araceae</taxon>
        <taxon>Pothoideae</taxon>
        <taxon>Potheae</taxon>
        <taxon>Anthurium</taxon>
    </lineage>
</organism>
<feature type="region of interest" description="Disordered" evidence="1">
    <location>
        <begin position="1"/>
        <end position="37"/>
    </location>
</feature>